<evidence type="ECO:0000313" key="1">
    <source>
        <dbReference type="EMBL" id="AFL86946.1"/>
    </source>
</evidence>
<keyword evidence="2" id="KW-1185">Reference proteome</keyword>
<dbReference type="AlphaFoldDB" id="I3ZCH8"/>
<organism evidence="1 2">
    <name type="scientific">Terriglobus roseus (strain DSM 18391 / NRRL B-41598 / KBS 63)</name>
    <dbReference type="NCBI Taxonomy" id="926566"/>
    <lineage>
        <taxon>Bacteria</taxon>
        <taxon>Pseudomonadati</taxon>
        <taxon>Acidobacteriota</taxon>
        <taxon>Terriglobia</taxon>
        <taxon>Terriglobales</taxon>
        <taxon>Acidobacteriaceae</taxon>
        <taxon>Terriglobus</taxon>
    </lineage>
</organism>
<evidence type="ECO:0000313" key="2">
    <source>
        <dbReference type="Proteomes" id="UP000006056"/>
    </source>
</evidence>
<dbReference type="RefSeq" id="WP_014784515.1">
    <property type="nucleotide sequence ID" value="NC_018014.1"/>
</dbReference>
<proteinExistence type="predicted"/>
<gene>
    <name evidence="1" type="ordered locus">Terro_0607</name>
</gene>
<protein>
    <submittedName>
        <fullName evidence="1">Uncharacterized protein</fullName>
    </submittedName>
</protein>
<dbReference type="STRING" id="926566.Terro_0607"/>
<sequence length="165" mass="17192">MRQHHALTDEQFADLLAGRPSAGTLSELHDDADAELELAELKSALHSYRAETLDWAERRAATAPSLVPAARRRALWVAVPQWSMAAIAVAAVAVGVGHFSGRGSDDAMPNAASISAPAVLSSASEIATDNQLLTSIDDALTSDLSAVDALGLKPASDAGRHGNME</sequence>
<reference evidence="1 2" key="1">
    <citation type="submission" date="2012-06" db="EMBL/GenBank/DDBJ databases">
        <title>Complete genome of Terriglobus roseus DSM 18391.</title>
        <authorList>
            <consortium name="US DOE Joint Genome Institute (JGI-PGF)"/>
            <person name="Lucas S."/>
            <person name="Copeland A."/>
            <person name="Lapidus A."/>
            <person name="Glavina del Rio T."/>
            <person name="Dalin E."/>
            <person name="Tice H."/>
            <person name="Bruce D."/>
            <person name="Goodwin L."/>
            <person name="Pitluck S."/>
            <person name="Peters L."/>
            <person name="Mikhailova N."/>
            <person name="Munk A.C.C."/>
            <person name="Kyrpides N."/>
            <person name="Mavromatis K."/>
            <person name="Ivanova N."/>
            <person name="Brettin T."/>
            <person name="Detter J.C."/>
            <person name="Han C."/>
            <person name="Larimer F."/>
            <person name="Land M."/>
            <person name="Hauser L."/>
            <person name="Markowitz V."/>
            <person name="Cheng J.-F."/>
            <person name="Hugenholtz P."/>
            <person name="Woyke T."/>
            <person name="Wu D."/>
            <person name="Brambilla E."/>
            <person name="Klenk H.-P."/>
            <person name="Eisen J.A."/>
        </authorList>
    </citation>
    <scope>NUCLEOTIDE SEQUENCE [LARGE SCALE GENOMIC DNA]</scope>
    <source>
        <strain evidence="2">DSM 18391 / NRRL B-41598 / KBS 63</strain>
    </source>
</reference>
<dbReference type="EMBL" id="CP003379">
    <property type="protein sequence ID" value="AFL86946.1"/>
    <property type="molecule type" value="Genomic_DNA"/>
</dbReference>
<dbReference type="HOGENOM" id="CLU_1609964_0_0_0"/>
<accession>I3ZCH8</accession>
<dbReference type="KEGG" id="trs:Terro_0607"/>
<name>I3ZCH8_TERRK</name>
<dbReference type="OrthoDB" id="9879500at2"/>
<dbReference type="Proteomes" id="UP000006056">
    <property type="component" value="Chromosome"/>
</dbReference>